<keyword evidence="4" id="KW-1003">Cell membrane</keyword>
<evidence type="ECO:0000313" key="11">
    <source>
        <dbReference type="Proteomes" id="UP001477672"/>
    </source>
</evidence>
<evidence type="ECO:0000256" key="6">
    <source>
        <dbReference type="ARBA" id="ARBA00022989"/>
    </source>
</evidence>
<keyword evidence="6 8" id="KW-1133">Transmembrane helix</keyword>
<dbReference type="Proteomes" id="UP001477672">
    <property type="component" value="Unassembled WGS sequence"/>
</dbReference>
<dbReference type="PROSITE" id="PS50928">
    <property type="entry name" value="ABC_TM1"/>
    <property type="match status" value="1"/>
</dbReference>
<dbReference type="InterPro" id="IPR035906">
    <property type="entry name" value="MetI-like_sf"/>
</dbReference>
<evidence type="ECO:0000256" key="5">
    <source>
        <dbReference type="ARBA" id="ARBA00022692"/>
    </source>
</evidence>
<feature type="domain" description="ABC transmembrane type-1" evidence="9">
    <location>
        <begin position="61"/>
        <end position="265"/>
    </location>
</feature>
<evidence type="ECO:0000256" key="8">
    <source>
        <dbReference type="RuleBase" id="RU363032"/>
    </source>
</evidence>
<gene>
    <name evidence="10" type="ORF">WMO24_09035</name>
</gene>
<dbReference type="Gene3D" id="1.10.3720.10">
    <property type="entry name" value="MetI-like"/>
    <property type="match status" value="1"/>
</dbReference>
<keyword evidence="7 8" id="KW-0472">Membrane</keyword>
<protein>
    <submittedName>
        <fullName evidence="10">ABC transporter permease</fullName>
    </submittedName>
</protein>
<dbReference type="InterPro" id="IPR000515">
    <property type="entry name" value="MetI-like"/>
</dbReference>
<evidence type="ECO:0000256" key="2">
    <source>
        <dbReference type="ARBA" id="ARBA00007069"/>
    </source>
</evidence>
<feature type="transmembrane region" description="Helical" evidence="8">
    <location>
        <begin position="194"/>
        <end position="215"/>
    </location>
</feature>
<comment type="subcellular location">
    <subcellularLocation>
        <location evidence="1 8">Cell membrane</location>
        <topology evidence="1 8">Multi-pass membrane protein</topology>
    </subcellularLocation>
</comment>
<dbReference type="EMBL" id="JBBMFA010000092">
    <property type="protein sequence ID" value="MEQ2520569.1"/>
    <property type="molecule type" value="Genomic_DNA"/>
</dbReference>
<feature type="transmembrane region" description="Helical" evidence="8">
    <location>
        <begin position="61"/>
        <end position="84"/>
    </location>
</feature>
<dbReference type="Pfam" id="PF00528">
    <property type="entry name" value="BPD_transp_1"/>
    <property type="match status" value="1"/>
</dbReference>
<keyword evidence="5 8" id="KW-0812">Transmembrane</keyword>
<feature type="transmembrane region" description="Helical" evidence="8">
    <location>
        <begin position="12"/>
        <end position="31"/>
    </location>
</feature>
<accession>A0ABV1GFF1</accession>
<evidence type="ECO:0000256" key="4">
    <source>
        <dbReference type="ARBA" id="ARBA00022475"/>
    </source>
</evidence>
<dbReference type="PANTHER" id="PTHR43848">
    <property type="entry name" value="PUTRESCINE TRANSPORT SYSTEM PERMEASE PROTEIN POTI"/>
    <property type="match status" value="1"/>
</dbReference>
<evidence type="ECO:0000313" key="10">
    <source>
        <dbReference type="EMBL" id="MEQ2520569.1"/>
    </source>
</evidence>
<evidence type="ECO:0000256" key="3">
    <source>
        <dbReference type="ARBA" id="ARBA00022448"/>
    </source>
</evidence>
<feature type="transmembrane region" description="Helical" evidence="8">
    <location>
        <begin position="96"/>
        <end position="123"/>
    </location>
</feature>
<comment type="caution">
    <text evidence="10">The sequence shown here is derived from an EMBL/GenBank/DDBJ whole genome shotgun (WGS) entry which is preliminary data.</text>
</comment>
<dbReference type="PANTHER" id="PTHR43848:SF2">
    <property type="entry name" value="PUTRESCINE TRANSPORT SYSTEM PERMEASE PROTEIN POTI"/>
    <property type="match status" value="1"/>
</dbReference>
<dbReference type="SUPFAM" id="SSF161098">
    <property type="entry name" value="MetI-like"/>
    <property type="match status" value="1"/>
</dbReference>
<dbReference type="RefSeq" id="WP_349216096.1">
    <property type="nucleotide sequence ID" value="NZ_JBBMFA010000092.1"/>
</dbReference>
<name>A0ABV1GFF1_9FIRM</name>
<comment type="similarity">
    <text evidence="2">Belongs to the binding-protein-dependent transport system permease family. CysTW subfamily.</text>
</comment>
<evidence type="ECO:0000256" key="1">
    <source>
        <dbReference type="ARBA" id="ARBA00004651"/>
    </source>
</evidence>
<sequence length="290" mass="32388">MRKWKVLGRVYLCALLGFLYLPIAILIAFSFNESKSRAVFTGFTFKWYVNLFHDEMVLKSLLVSLIIAFAASILATLLGTMASIGISSMKKRTRSAIMTVSYIPVINPEIITGVSLMLLFVVGNDGMSKILSTILDKEVAVQGFGMVTLLLAHITFCVPYVVFNVSPKLRQMDIRIYEAALDLGCNPRQAFFKVILPELMPAIFSSFLICLTYSIDDFIISYFTSGTVQTLPITIYSMTKKRVSPEINALSAIMFVVILGIILLSNTADSAKERRLERIMREEERKAGMA</sequence>
<reference evidence="10 11" key="1">
    <citation type="submission" date="2024-03" db="EMBL/GenBank/DDBJ databases">
        <title>Human intestinal bacterial collection.</title>
        <authorList>
            <person name="Pauvert C."/>
            <person name="Hitch T.C.A."/>
            <person name="Clavel T."/>
        </authorList>
    </citation>
    <scope>NUCLEOTIDE SEQUENCE [LARGE SCALE GENOMIC DNA]</scope>
    <source>
        <strain evidence="10 11">CLA-JM-H11</strain>
    </source>
</reference>
<proteinExistence type="inferred from homology"/>
<dbReference type="CDD" id="cd06261">
    <property type="entry name" value="TM_PBP2"/>
    <property type="match status" value="1"/>
</dbReference>
<evidence type="ECO:0000256" key="7">
    <source>
        <dbReference type="ARBA" id="ARBA00023136"/>
    </source>
</evidence>
<feature type="transmembrane region" description="Helical" evidence="8">
    <location>
        <begin position="143"/>
        <end position="163"/>
    </location>
</feature>
<organism evidence="10 11">
    <name type="scientific">Ruthenibacterium intestinale</name>
    <dbReference type="NCBI Taxonomy" id="3133163"/>
    <lineage>
        <taxon>Bacteria</taxon>
        <taxon>Bacillati</taxon>
        <taxon>Bacillota</taxon>
        <taxon>Clostridia</taxon>
        <taxon>Eubacteriales</taxon>
        <taxon>Oscillospiraceae</taxon>
        <taxon>Ruthenibacterium</taxon>
    </lineage>
</organism>
<evidence type="ECO:0000259" key="9">
    <source>
        <dbReference type="PROSITE" id="PS50928"/>
    </source>
</evidence>
<keyword evidence="11" id="KW-1185">Reference proteome</keyword>
<feature type="transmembrane region" description="Helical" evidence="8">
    <location>
        <begin position="247"/>
        <end position="268"/>
    </location>
</feature>
<keyword evidence="3 8" id="KW-0813">Transport</keyword>
<dbReference type="InterPro" id="IPR051789">
    <property type="entry name" value="Bact_Polyamine_Transport"/>
</dbReference>